<evidence type="ECO:0000313" key="2">
    <source>
        <dbReference type="Proteomes" id="UP000287247"/>
    </source>
</evidence>
<dbReference type="EMBL" id="BDQK01000009">
    <property type="protein sequence ID" value="GBF80539.1"/>
    <property type="molecule type" value="Genomic_DNA"/>
</dbReference>
<dbReference type="OrthoDB" id="428065at2"/>
<sequence length="70" mass="8400">MTTLNYDEMSLDELRRYVLNYREDLNAFYAYIERSKATGRMITIDTNDQEWEDKLTHQIEKVTSSKSDQD</sequence>
<proteinExistence type="predicted"/>
<dbReference type="InterPro" id="IPR054053">
    <property type="entry name" value="DUF6887"/>
</dbReference>
<dbReference type="Proteomes" id="UP000287247">
    <property type="component" value="Unassembled WGS sequence"/>
</dbReference>
<gene>
    <name evidence="1" type="ORF">AsFPU1_1940</name>
</gene>
<dbReference type="RefSeq" id="WP_124973572.1">
    <property type="nucleotide sequence ID" value="NZ_BDQK01000009.1"/>
</dbReference>
<dbReference type="Pfam" id="PF21826">
    <property type="entry name" value="DUF6887"/>
    <property type="match status" value="1"/>
</dbReference>
<accession>A0A401IH39</accession>
<dbReference type="AlphaFoldDB" id="A0A401IH39"/>
<organism evidence="1 2">
    <name type="scientific">Aphanothece sacrum FPU1</name>
    <dbReference type="NCBI Taxonomy" id="1920663"/>
    <lineage>
        <taxon>Bacteria</taxon>
        <taxon>Bacillati</taxon>
        <taxon>Cyanobacteriota</taxon>
        <taxon>Cyanophyceae</taxon>
        <taxon>Oscillatoriophycideae</taxon>
        <taxon>Chroococcales</taxon>
        <taxon>Aphanothecaceae</taxon>
        <taxon>Aphanothece</taxon>
    </lineage>
</organism>
<keyword evidence="2" id="KW-1185">Reference proteome</keyword>
<protein>
    <submittedName>
        <fullName evidence="1">Transposase</fullName>
    </submittedName>
</protein>
<name>A0A401IH39_APHSA</name>
<comment type="caution">
    <text evidence="1">The sequence shown here is derived from an EMBL/GenBank/DDBJ whole genome shotgun (WGS) entry which is preliminary data.</text>
</comment>
<reference evidence="2" key="1">
    <citation type="submission" date="2017-05" db="EMBL/GenBank/DDBJ databases">
        <title>Physiological properties and genetic analysis related to exopolysaccharide production of fresh-water unicellular cyanobacterium Aphanothece sacrum, Suizenji Nori, that has been cultured as a food source in Japan.</title>
        <authorList>
            <person name="Kanesaki Y."/>
            <person name="Yoshikawa S."/>
            <person name="Ohki K."/>
        </authorList>
    </citation>
    <scope>NUCLEOTIDE SEQUENCE [LARGE SCALE GENOMIC DNA]</scope>
    <source>
        <strain evidence="2">FPU1</strain>
    </source>
</reference>
<evidence type="ECO:0000313" key="1">
    <source>
        <dbReference type="EMBL" id="GBF80539.1"/>
    </source>
</evidence>